<dbReference type="KEGG" id="cre:CHLRE_16g648350v5"/>
<dbReference type="GeneID" id="5723749"/>
<dbReference type="SUPFAM" id="SSF47473">
    <property type="entry name" value="EF-hand"/>
    <property type="match status" value="1"/>
</dbReference>
<feature type="domain" description="EF-hand" evidence="7">
    <location>
        <begin position="448"/>
        <end position="483"/>
    </location>
</feature>
<feature type="region of interest" description="Disordered" evidence="6">
    <location>
        <begin position="741"/>
        <end position="763"/>
    </location>
</feature>
<dbReference type="GO" id="GO:0004657">
    <property type="term" value="F:proline dehydrogenase activity"/>
    <property type="evidence" value="ECO:0000318"/>
    <property type="project" value="GO_Central"/>
</dbReference>
<dbReference type="Gene3D" id="3.20.20.220">
    <property type="match status" value="2"/>
</dbReference>
<proteinExistence type="inferred from homology"/>
<keyword evidence="3" id="KW-0106">Calcium</keyword>
<dbReference type="Pfam" id="PF01619">
    <property type="entry name" value="Pro_dh"/>
    <property type="match status" value="2"/>
</dbReference>
<dbReference type="InterPro" id="IPR011992">
    <property type="entry name" value="EF-hand-dom_pair"/>
</dbReference>
<protein>
    <recommendedName>
        <fullName evidence="2">proline dehydrogenase</fullName>
        <ecNumber evidence="2">1.5.5.2</ecNumber>
    </recommendedName>
</protein>
<dbReference type="ExpressionAtlas" id="A0A2K3CSN7">
    <property type="expression patterns" value="baseline"/>
</dbReference>
<name>A0A2K3CSN7_CHLRE</name>
<dbReference type="InterPro" id="IPR002048">
    <property type="entry name" value="EF_hand_dom"/>
</dbReference>
<comment type="similarity">
    <text evidence="1">Belongs to the proline oxidase family.</text>
</comment>
<dbReference type="Gramene" id="PNW71299">
    <property type="protein sequence ID" value="PNW71299"/>
    <property type="gene ID" value="CHLRE_16g648350v5"/>
</dbReference>
<evidence type="ECO:0000256" key="5">
    <source>
        <dbReference type="ARBA" id="ARBA00023062"/>
    </source>
</evidence>
<dbReference type="InterPro" id="IPR018247">
    <property type="entry name" value="EF_Hand_1_Ca_BS"/>
</dbReference>
<dbReference type="EC" id="1.5.5.2" evidence="2"/>
<dbReference type="PROSITE" id="PS50222">
    <property type="entry name" value="EF_HAND_2"/>
    <property type="match status" value="1"/>
</dbReference>
<keyword evidence="9" id="KW-1185">Reference proteome</keyword>
<keyword evidence="4" id="KW-0560">Oxidoreductase</keyword>
<dbReference type="PANTHER" id="PTHR13914:SF0">
    <property type="entry name" value="PROLINE DEHYDROGENASE 1, MITOCHONDRIAL"/>
    <property type="match status" value="1"/>
</dbReference>
<dbReference type="RefSeq" id="XP_042915395.1">
    <property type="nucleotide sequence ID" value="XM_043070752.1"/>
</dbReference>
<evidence type="ECO:0000313" key="9">
    <source>
        <dbReference type="Proteomes" id="UP000006906"/>
    </source>
</evidence>
<dbReference type="SUPFAM" id="SSF51730">
    <property type="entry name" value="FAD-linked oxidoreductase"/>
    <property type="match status" value="1"/>
</dbReference>
<dbReference type="OrthoDB" id="5464at2759"/>
<evidence type="ECO:0000256" key="4">
    <source>
        <dbReference type="ARBA" id="ARBA00023002"/>
    </source>
</evidence>
<evidence type="ECO:0000256" key="6">
    <source>
        <dbReference type="SAM" id="MobiDB-lite"/>
    </source>
</evidence>
<feature type="compositionally biased region" description="Low complexity" evidence="6">
    <location>
        <begin position="741"/>
        <end position="762"/>
    </location>
</feature>
<dbReference type="InterPro" id="IPR029041">
    <property type="entry name" value="FAD-linked_oxidoreductase-like"/>
</dbReference>
<evidence type="ECO:0000256" key="1">
    <source>
        <dbReference type="ARBA" id="ARBA00005869"/>
    </source>
</evidence>
<dbReference type="AlphaFoldDB" id="A0A2K3CSN7"/>
<dbReference type="EMBL" id="CM008977">
    <property type="protein sequence ID" value="PNW71299.1"/>
    <property type="molecule type" value="Genomic_DNA"/>
</dbReference>
<dbReference type="PROSITE" id="PS00018">
    <property type="entry name" value="EF_HAND_1"/>
    <property type="match status" value="1"/>
</dbReference>
<keyword evidence="5" id="KW-0642">Proline metabolism</keyword>
<dbReference type="InterPro" id="IPR002872">
    <property type="entry name" value="Proline_DH_dom"/>
</dbReference>
<evidence type="ECO:0000256" key="3">
    <source>
        <dbReference type="ARBA" id="ARBA00022837"/>
    </source>
</evidence>
<dbReference type="GO" id="GO:0005739">
    <property type="term" value="C:mitochondrion"/>
    <property type="evidence" value="ECO:0000318"/>
    <property type="project" value="GO_Central"/>
</dbReference>
<sequence length="846" mass="86912">MTRSSAHLTLSLWKSTLPGVSQGALEGALSALSARAASSNSSSAQHDKAGSLRPLGCSFRQPRPLTPAGTFRGAGLALGGNGASTTGGAGSSAVLHGSEGGWRAYGAAAAASALARRAHPDDDSTAAADSAPDIVLAFSRAGQQHKAAASSAAAASAATAATAAPGTYPADEELLSHLRPALAGADAGANPAAAVHVVTATSAPATAATATGATAPTAAAALPPPLSFTDHRAVFEGQSTWRLLRAYGVLRACGVNVLVDNAETLLGATRRLPLVPAVADAVIKATFFAHFCAGEDVDEVRRTVERLRASGVGAILDYAAEDDVGASTAGGGTDTTTAAPAPPAASAAAAAKATVAGGAAPGIDTAAAAAAPAADAAAAGPKEETLSPRALGVVGRTYDYESEEQCDRHVEHFLSAIEMAAQQPGRPAFAAIKITALGNPGLLQRASAAVAMMHRLFATFDEDGSGFVDRHEFERQWRRLVGRSGGGGSAEVEALIRRQGEDAYKWLDRQGTGKVDYVSWTSRLDLRHLPLLAARIAEGGGGISSSAEAGISSGRAVADMCLDDNEVELMAALLGRLQTLVAAALRADVRLMIDAEHSYFQPAIEHLTLRLMQQHNRGPGGPRVLNTYQAYLTDCPQRLARDLERARREGWVLGAKLVRGAYLHLERRRAEQLGYPSPCWPELADTHACYDACAEQLIAAAAEGRAEVLLGTHNQGSVEAAVAAMARHGLVPPAIAAASASSPSTSSATAGSSPAAAADANAAPPPSDRVMFGQLLGMSDHLTLTLGKAGYRAYKYVPYGAVGQVMPYLLRRAAENRDIMKGAKHDLAMLKSELRRRAAAAVGLAQ</sequence>
<dbReference type="GO" id="GO:0071949">
    <property type="term" value="F:FAD binding"/>
    <property type="evidence" value="ECO:0000318"/>
    <property type="project" value="GO_Central"/>
</dbReference>
<dbReference type="Proteomes" id="UP000006906">
    <property type="component" value="Chromosome 16"/>
</dbReference>
<accession>A0A2K3CSN7</accession>
<organism evidence="8 9">
    <name type="scientific">Chlamydomonas reinhardtii</name>
    <name type="common">Chlamydomonas smithii</name>
    <dbReference type="NCBI Taxonomy" id="3055"/>
    <lineage>
        <taxon>Eukaryota</taxon>
        <taxon>Viridiplantae</taxon>
        <taxon>Chlorophyta</taxon>
        <taxon>core chlorophytes</taxon>
        <taxon>Chlorophyceae</taxon>
        <taxon>CS clade</taxon>
        <taxon>Chlamydomonadales</taxon>
        <taxon>Chlamydomonadaceae</taxon>
        <taxon>Chlamydomonas</taxon>
    </lineage>
</organism>
<dbReference type="FunCoup" id="A0A2K3CSN7">
    <property type="interactions" value="591"/>
</dbReference>
<dbReference type="GO" id="GO:0010133">
    <property type="term" value="P:L-proline catabolic process to L-glutamate"/>
    <property type="evidence" value="ECO:0000318"/>
    <property type="project" value="GO_Central"/>
</dbReference>
<evidence type="ECO:0000313" key="8">
    <source>
        <dbReference type="EMBL" id="PNW71299.1"/>
    </source>
</evidence>
<gene>
    <name evidence="8" type="ORF">CHLRE_16g648350v5</name>
</gene>
<dbReference type="InParanoid" id="A0A2K3CSN7"/>
<dbReference type="InterPro" id="IPR015659">
    <property type="entry name" value="Proline_oxidase"/>
</dbReference>
<dbReference type="GO" id="GO:0005509">
    <property type="term" value="F:calcium ion binding"/>
    <property type="evidence" value="ECO:0007669"/>
    <property type="project" value="InterPro"/>
</dbReference>
<reference evidence="8 9" key="1">
    <citation type="journal article" date="2007" name="Science">
        <title>The Chlamydomonas genome reveals the evolution of key animal and plant functions.</title>
        <authorList>
            <person name="Merchant S.S."/>
            <person name="Prochnik S.E."/>
            <person name="Vallon O."/>
            <person name="Harris E.H."/>
            <person name="Karpowicz S.J."/>
            <person name="Witman G.B."/>
            <person name="Terry A."/>
            <person name="Salamov A."/>
            <person name="Fritz-Laylin L.K."/>
            <person name="Marechal-Drouard L."/>
            <person name="Marshall W.F."/>
            <person name="Qu L.H."/>
            <person name="Nelson D.R."/>
            <person name="Sanderfoot A.A."/>
            <person name="Spalding M.H."/>
            <person name="Kapitonov V.V."/>
            <person name="Ren Q."/>
            <person name="Ferris P."/>
            <person name="Lindquist E."/>
            <person name="Shapiro H."/>
            <person name="Lucas S.M."/>
            <person name="Grimwood J."/>
            <person name="Schmutz J."/>
            <person name="Cardol P."/>
            <person name="Cerutti H."/>
            <person name="Chanfreau G."/>
            <person name="Chen C.L."/>
            <person name="Cognat V."/>
            <person name="Croft M.T."/>
            <person name="Dent R."/>
            <person name="Dutcher S."/>
            <person name="Fernandez E."/>
            <person name="Fukuzawa H."/>
            <person name="Gonzalez-Ballester D."/>
            <person name="Gonzalez-Halphen D."/>
            <person name="Hallmann A."/>
            <person name="Hanikenne M."/>
            <person name="Hippler M."/>
            <person name="Inwood W."/>
            <person name="Jabbari K."/>
            <person name="Kalanon M."/>
            <person name="Kuras R."/>
            <person name="Lefebvre P.A."/>
            <person name="Lemaire S.D."/>
            <person name="Lobanov A.V."/>
            <person name="Lohr M."/>
            <person name="Manuell A."/>
            <person name="Meier I."/>
            <person name="Mets L."/>
            <person name="Mittag M."/>
            <person name="Mittelmeier T."/>
            <person name="Moroney J.V."/>
            <person name="Moseley J."/>
            <person name="Napoli C."/>
            <person name="Nedelcu A.M."/>
            <person name="Niyogi K."/>
            <person name="Novoselov S.V."/>
            <person name="Paulsen I.T."/>
            <person name="Pazour G."/>
            <person name="Purton S."/>
            <person name="Ral J.P."/>
            <person name="Riano-Pachon D.M."/>
            <person name="Riekhof W."/>
            <person name="Rymarquis L."/>
            <person name="Schroda M."/>
            <person name="Stern D."/>
            <person name="Umen J."/>
            <person name="Willows R."/>
            <person name="Wilson N."/>
            <person name="Zimmer S.L."/>
            <person name="Allmer J."/>
            <person name="Balk J."/>
            <person name="Bisova K."/>
            <person name="Chen C.J."/>
            <person name="Elias M."/>
            <person name="Gendler K."/>
            <person name="Hauser C."/>
            <person name="Lamb M.R."/>
            <person name="Ledford H."/>
            <person name="Long J.C."/>
            <person name="Minagawa J."/>
            <person name="Page M.D."/>
            <person name="Pan J."/>
            <person name="Pootakham W."/>
            <person name="Roje S."/>
            <person name="Rose A."/>
            <person name="Stahlberg E."/>
            <person name="Terauchi A.M."/>
            <person name="Yang P."/>
            <person name="Ball S."/>
            <person name="Bowler C."/>
            <person name="Dieckmann C.L."/>
            <person name="Gladyshev V.N."/>
            <person name="Green P."/>
            <person name="Jorgensen R."/>
            <person name="Mayfield S."/>
            <person name="Mueller-Roeber B."/>
            <person name="Rajamani S."/>
            <person name="Sayre R.T."/>
            <person name="Brokstein P."/>
            <person name="Dubchak I."/>
            <person name="Goodstein D."/>
            <person name="Hornick L."/>
            <person name="Huang Y.W."/>
            <person name="Jhaveri J."/>
            <person name="Luo Y."/>
            <person name="Martinez D."/>
            <person name="Ngau W.C."/>
            <person name="Otillar B."/>
            <person name="Poliakov A."/>
            <person name="Porter A."/>
            <person name="Szajkowski L."/>
            <person name="Werner G."/>
            <person name="Zhou K."/>
            <person name="Grigoriev I.V."/>
            <person name="Rokhsar D.S."/>
            <person name="Grossman A.R."/>
        </authorList>
    </citation>
    <scope>NUCLEOTIDE SEQUENCE [LARGE SCALE GENOMIC DNA]</scope>
    <source>
        <strain evidence="9">CC-503</strain>
    </source>
</reference>
<feature type="region of interest" description="Disordered" evidence="6">
    <location>
        <begin position="40"/>
        <end position="64"/>
    </location>
</feature>
<dbReference type="STRING" id="3055.A0A2K3CSN7"/>
<evidence type="ECO:0000259" key="7">
    <source>
        <dbReference type="PROSITE" id="PS50222"/>
    </source>
</evidence>
<dbReference type="PANTHER" id="PTHR13914">
    <property type="entry name" value="PROLINE OXIDASE"/>
    <property type="match status" value="1"/>
</dbReference>
<evidence type="ECO:0000256" key="2">
    <source>
        <dbReference type="ARBA" id="ARBA00012695"/>
    </source>
</evidence>
<dbReference type="Gene3D" id="1.10.238.10">
    <property type="entry name" value="EF-hand"/>
    <property type="match status" value="1"/>
</dbReference>